<dbReference type="PANTHER" id="PTHR32018">
    <property type="entry name" value="RHAMNOGALACTURONATE LYASE FAMILY PROTEIN"/>
    <property type="match status" value="1"/>
</dbReference>
<dbReference type="CDD" id="cd10317">
    <property type="entry name" value="RGL4_C"/>
    <property type="match status" value="1"/>
</dbReference>
<evidence type="ECO:0000256" key="2">
    <source>
        <dbReference type="ARBA" id="ARBA00022750"/>
    </source>
</evidence>
<dbReference type="SUPFAM" id="SSF53098">
    <property type="entry name" value="Ribonuclease H-like"/>
    <property type="match status" value="1"/>
</dbReference>
<dbReference type="Proteomes" id="UP000436088">
    <property type="component" value="Unassembled WGS sequence"/>
</dbReference>
<dbReference type="CDD" id="cd09272">
    <property type="entry name" value="RNase_HI_RT_Ty1"/>
    <property type="match status" value="1"/>
</dbReference>
<dbReference type="InterPro" id="IPR008979">
    <property type="entry name" value="Galactose-bd-like_sf"/>
</dbReference>
<feature type="compositionally biased region" description="Basic residues" evidence="4">
    <location>
        <begin position="236"/>
        <end position="250"/>
    </location>
</feature>
<dbReference type="Gene3D" id="2.60.120.260">
    <property type="entry name" value="Galactose-binding domain-like"/>
    <property type="match status" value="1"/>
</dbReference>
<dbReference type="Pfam" id="PF00098">
    <property type="entry name" value="zf-CCHC"/>
    <property type="match status" value="1"/>
</dbReference>
<evidence type="ECO:0000256" key="1">
    <source>
        <dbReference type="ARBA" id="ARBA00022729"/>
    </source>
</evidence>
<dbReference type="SUPFAM" id="SSF57756">
    <property type="entry name" value="Retrovirus zinc finger-like domains"/>
    <property type="match status" value="1"/>
</dbReference>
<protein>
    <recommendedName>
        <fullName evidence="9">Rhamnogalacturonan endolyase</fullName>
    </recommendedName>
</protein>
<dbReference type="PROSITE" id="PS50994">
    <property type="entry name" value="INTEGRASE"/>
    <property type="match status" value="1"/>
</dbReference>
<sequence>MANGMAPFQVPTLNNNNYDNWSIKMKALLGSQDVWDIIEKGYNEPADDDVFATLTPDQKTTLKDSRKRDKKALYLIYQALDDDGFEKISSASSSKEAWEKLQTSYKGSEQVKKVRLQTLRGEFESLNMKASESISDYFSRVVAVSNQLKRNGEKLDDVRIIEKILRSLDPKFEHIVVTIEETKDLEEMKIEQLQGSLQAYEEKHKKKHEFTEQLLKLQLKDMHESQRNDRNQRGQGRGRGHGRGGSRGRGRGWNYNNNNSNNNYEKGESSTRGRGRINPNSKYDKSQIRCYNCQKFGHYASECRAPNNKIEEKANYVEEKTDGKETLLLARKETDGGQANSWYLDSGASNHMCGRKDMFVELDESVSGNVSFGDDSTIAVKGRGNILIRLKDGRHQFISNVYYVPNMKSNILSLGQLVEKGYDIHMNNYNLSIKDDKNNFIAKVPMSKNRMFLINIQNDVAKCLKACYKDASWLWHLRFGHLNFGGLELLSKKEMVKGLPHINHPDQLCEGCLVGKQFRKSFPKESETRAKKPLELIHTDKSEVFEVFKKFKAAVERESGRKIKAMRSDRGGEFTSREFQEFCEANGIRRPMTVPRSPQQNGVAERKNRTILDMARSMLKSKKLPKEFWAEAVSCAVYLSNRSPTRSVWGKTPQEAWSGRKPGISHLRTFGSIAHVHVPDERRTKLDDKSESFIFIGYDANSKGYKLYNPENKKFVISRDVVFNEEGEWDFNSHTDDFNFFPQFEEDEQTMREQLDESQQELATPPTSPTSTTQGDSSPSSSSSGSQSERVVQRTRSLRDLYEVTERQDNLTLFCLFADCEPVSFQEAVQEKKWRDAMDEEIKAIEKNDTWELTSLPKGHKAIGVKWVYKTKQNAKGEIERHKARLVAKGYSQKAGIDYDEVFAPVARLETIRLIISLAAQNKWKIQQMDVKSAFLNGVLEEELYIQQPSGYEVKGHEDKVLKLKKALYGLKQAPRAWNSRIDKYFQENGFNKCPYEHALYIKIKDEDILIVCLYVDDLIFTGSNPSMFNEFKDVMMKEFEMTDMGLMAYYLGIEVKQQNDGIFISQESYAKEILKKFKMENCKPISTPAEYGIKMTKHEEGESVDPTFFKSLVGSLRYLTCTRPDILHAVGLVSRYMESPTTTHFKTAKRILRYLKGTIDFGLFYSVSNDYKLVGYSDSDWGGDIDNRRSTTGFVFFMGDIAFTWMSKKQPIVTLSTCEAEYVAATSCVCHAIWLRNLLKEIGLIQEEPTKVCVDNKSAIALAKNPVFHDRSKHIDIRYHYIRECVARKDVEVEYVKSQDQVADIFTKPLTSEDFLRLRNLLGVTRSIVCVSVLFPTKSAFVGLAAPGLAGSWQTEGKGYQFWTETTNNGRFSIKNVRPGVYNLYAWVNGFLGNYKLDKNITIQPGNKINVGTLIYDPPRNGPTMWEIGIPDRTAAEFFVPEPNPSFVNSILDHRVDRFRQYGLWDSYSDIYHHGDLVYNVGVSDYSKDWFFAHVPRNVGNNTERATTWQIRYNLQEVNEARNYTLQLALAAASYAEVQVRFNDPNATEPHFTTSRVGCDNAVPRHGIHGLYRFYSINVPGNKFQRGENTIFLTQTRSKDPFEAVMYDYIRLEGPAV</sequence>
<evidence type="ECO:0000313" key="8">
    <source>
        <dbReference type="Proteomes" id="UP000436088"/>
    </source>
</evidence>
<evidence type="ECO:0000256" key="3">
    <source>
        <dbReference type="PROSITE-ProRule" id="PRU00047"/>
    </source>
</evidence>
<feature type="compositionally biased region" description="Basic and acidic residues" evidence="4">
    <location>
        <begin position="222"/>
        <end position="232"/>
    </location>
</feature>
<dbReference type="GO" id="GO:0003676">
    <property type="term" value="F:nucleic acid binding"/>
    <property type="evidence" value="ECO:0007669"/>
    <property type="project" value="InterPro"/>
</dbReference>
<dbReference type="InterPro" id="IPR036875">
    <property type="entry name" value="Znf_CCHC_sf"/>
</dbReference>
<keyword evidence="3" id="KW-0862">Zinc</keyword>
<dbReference type="InterPro" id="IPR043502">
    <property type="entry name" value="DNA/RNA_pol_sf"/>
</dbReference>
<dbReference type="SMART" id="SM00343">
    <property type="entry name" value="ZnF_C2HC"/>
    <property type="match status" value="1"/>
</dbReference>
<dbReference type="Pfam" id="PF13976">
    <property type="entry name" value="gag_pre-integrs"/>
    <property type="match status" value="1"/>
</dbReference>
<feature type="compositionally biased region" description="Low complexity" evidence="4">
    <location>
        <begin position="252"/>
        <end position="263"/>
    </location>
</feature>
<dbReference type="InterPro" id="IPR051850">
    <property type="entry name" value="Polysacch_Lyase_4"/>
</dbReference>
<keyword evidence="3" id="KW-0863">Zinc-finger</keyword>
<dbReference type="PROSITE" id="PS50158">
    <property type="entry name" value="ZF_CCHC"/>
    <property type="match status" value="1"/>
</dbReference>
<keyword evidence="8" id="KW-1185">Reference proteome</keyword>
<dbReference type="GO" id="GO:0004190">
    <property type="term" value="F:aspartic-type endopeptidase activity"/>
    <property type="evidence" value="ECO:0007669"/>
    <property type="project" value="UniProtKB-KW"/>
</dbReference>
<keyword evidence="3" id="KW-0479">Metal-binding</keyword>
<dbReference type="PANTHER" id="PTHR32018:SF6">
    <property type="entry name" value="RHAMNOGALACTURONAN ENDOLYASE"/>
    <property type="match status" value="1"/>
</dbReference>
<keyword evidence="1" id="KW-0732">Signal</keyword>
<keyword evidence="2" id="KW-0378">Hydrolase</keyword>
<dbReference type="Pfam" id="PF07727">
    <property type="entry name" value="RVT_2"/>
    <property type="match status" value="1"/>
</dbReference>
<dbReference type="Pfam" id="PF00665">
    <property type="entry name" value="rve"/>
    <property type="match status" value="1"/>
</dbReference>
<dbReference type="InterPro" id="IPR029413">
    <property type="entry name" value="RG-lyase_II"/>
</dbReference>
<dbReference type="InterPro" id="IPR012337">
    <property type="entry name" value="RNaseH-like_sf"/>
</dbReference>
<dbReference type="GO" id="GO:0008270">
    <property type="term" value="F:zinc ion binding"/>
    <property type="evidence" value="ECO:0007669"/>
    <property type="project" value="UniProtKB-KW"/>
</dbReference>
<dbReference type="InterPro" id="IPR013784">
    <property type="entry name" value="Carb-bd-like_fold"/>
</dbReference>
<dbReference type="SUPFAM" id="SSF49785">
    <property type="entry name" value="Galactose-binding domain-like"/>
    <property type="match status" value="1"/>
</dbReference>
<feature type="compositionally biased region" description="Low complexity" evidence="4">
    <location>
        <begin position="769"/>
        <end position="788"/>
    </location>
</feature>
<dbReference type="SUPFAM" id="SSF56672">
    <property type="entry name" value="DNA/RNA polymerases"/>
    <property type="match status" value="1"/>
</dbReference>
<evidence type="ECO:0000259" key="6">
    <source>
        <dbReference type="PROSITE" id="PS50994"/>
    </source>
</evidence>
<feature type="domain" description="CCHC-type" evidence="5">
    <location>
        <begin position="289"/>
        <end position="304"/>
    </location>
</feature>
<dbReference type="Pfam" id="PF25597">
    <property type="entry name" value="SH3_retrovirus"/>
    <property type="match status" value="1"/>
</dbReference>
<dbReference type="InterPro" id="IPR001878">
    <property type="entry name" value="Znf_CCHC"/>
</dbReference>
<evidence type="ECO:0008006" key="9">
    <source>
        <dbReference type="Google" id="ProtNLM"/>
    </source>
</evidence>
<dbReference type="GO" id="GO:0030246">
    <property type="term" value="F:carbohydrate binding"/>
    <property type="evidence" value="ECO:0007669"/>
    <property type="project" value="InterPro"/>
</dbReference>
<dbReference type="InterPro" id="IPR013103">
    <property type="entry name" value="RVT_2"/>
</dbReference>
<reference evidence="7" key="1">
    <citation type="submission" date="2019-09" db="EMBL/GenBank/DDBJ databases">
        <title>Draft genome information of white flower Hibiscus syriacus.</title>
        <authorList>
            <person name="Kim Y.-M."/>
        </authorList>
    </citation>
    <scope>NUCLEOTIDE SEQUENCE [LARGE SCALE GENOMIC DNA]</scope>
    <source>
        <strain evidence="7">YM2019G1</strain>
    </source>
</reference>
<dbReference type="InterPro" id="IPR036397">
    <property type="entry name" value="RNaseH_sf"/>
</dbReference>
<dbReference type="Pfam" id="PF14686">
    <property type="entry name" value="fn3_3"/>
    <property type="match status" value="1"/>
</dbReference>
<feature type="region of interest" description="Disordered" evidence="4">
    <location>
        <begin position="222"/>
        <end position="281"/>
    </location>
</feature>
<keyword evidence="2" id="KW-0645">Protease</keyword>
<dbReference type="Pfam" id="PF14683">
    <property type="entry name" value="CBM-like"/>
    <property type="match status" value="1"/>
</dbReference>
<accession>A0A6A2ZVS0</accession>
<dbReference type="InterPro" id="IPR025724">
    <property type="entry name" value="GAG-pre-integrase_dom"/>
</dbReference>
<dbReference type="InterPro" id="IPR057670">
    <property type="entry name" value="SH3_retrovirus"/>
</dbReference>
<dbReference type="InterPro" id="IPR029411">
    <property type="entry name" value="RG-lyase_III"/>
</dbReference>
<dbReference type="Gene3D" id="3.30.420.10">
    <property type="entry name" value="Ribonuclease H-like superfamily/Ribonuclease H"/>
    <property type="match status" value="1"/>
</dbReference>
<evidence type="ECO:0000259" key="5">
    <source>
        <dbReference type="PROSITE" id="PS50158"/>
    </source>
</evidence>
<dbReference type="CDD" id="cd10316">
    <property type="entry name" value="RGL4_M"/>
    <property type="match status" value="1"/>
</dbReference>
<dbReference type="InterPro" id="IPR054722">
    <property type="entry name" value="PolX-like_BBD"/>
</dbReference>
<dbReference type="Pfam" id="PF14223">
    <property type="entry name" value="Retrotran_gag_2"/>
    <property type="match status" value="1"/>
</dbReference>
<dbReference type="Gene3D" id="4.10.60.10">
    <property type="entry name" value="Zinc finger, CCHC-type"/>
    <property type="match status" value="1"/>
</dbReference>
<name>A0A6A2ZVS0_HIBSY</name>
<keyword evidence="2" id="KW-0064">Aspartyl protease</keyword>
<dbReference type="SUPFAM" id="SSF49452">
    <property type="entry name" value="Starch-binding domain-like"/>
    <property type="match status" value="1"/>
</dbReference>
<feature type="domain" description="Integrase catalytic" evidence="6">
    <location>
        <begin position="543"/>
        <end position="661"/>
    </location>
</feature>
<dbReference type="Pfam" id="PF22936">
    <property type="entry name" value="Pol_BBD"/>
    <property type="match status" value="1"/>
</dbReference>
<dbReference type="InterPro" id="IPR001584">
    <property type="entry name" value="Integrase_cat-core"/>
</dbReference>
<evidence type="ECO:0000256" key="4">
    <source>
        <dbReference type="SAM" id="MobiDB-lite"/>
    </source>
</evidence>
<organism evidence="7 8">
    <name type="scientific">Hibiscus syriacus</name>
    <name type="common">Rose of Sharon</name>
    <dbReference type="NCBI Taxonomy" id="106335"/>
    <lineage>
        <taxon>Eukaryota</taxon>
        <taxon>Viridiplantae</taxon>
        <taxon>Streptophyta</taxon>
        <taxon>Embryophyta</taxon>
        <taxon>Tracheophyta</taxon>
        <taxon>Spermatophyta</taxon>
        <taxon>Magnoliopsida</taxon>
        <taxon>eudicotyledons</taxon>
        <taxon>Gunneridae</taxon>
        <taxon>Pentapetalae</taxon>
        <taxon>rosids</taxon>
        <taxon>malvids</taxon>
        <taxon>Malvales</taxon>
        <taxon>Malvaceae</taxon>
        <taxon>Malvoideae</taxon>
        <taxon>Hibiscus</taxon>
    </lineage>
</organism>
<comment type="caution">
    <text evidence="7">The sequence shown here is derived from an EMBL/GenBank/DDBJ whole genome shotgun (WGS) entry which is preliminary data.</text>
</comment>
<dbReference type="GO" id="GO:0015074">
    <property type="term" value="P:DNA integration"/>
    <property type="evidence" value="ECO:0007669"/>
    <property type="project" value="InterPro"/>
</dbReference>
<dbReference type="EMBL" id="VEPZ02001071">
    <property type="protein sequence ID" value="KAE8695988.1"/>
    <property type="molecule type" value="Genomic_DNA"/>
</dbReference>
<dbReference type="Gene3D" id="2.60.40.1120">
    <property type="entry name" value="Carboxypeptidase-like, regulatory domain"/>
    <property type="match status" value="1"/>
</dbReference>
<evidence type="ECO:0000313" key="7">
    <source>
        <dbReference type="EMBL" id="KAE8695988.1"/>
    </source>
</evidence>
<feature type="region of interest" description="Disordered" evidence="4">
    <location>
        <begin position="749"/>
        <end position="792"/>
    </location>
</feature>
<proteinExistence type="predicted"/>
<gene>
    <name evidence="7" type="ORF">F3Y22_tig00110678pilonHSYRG00360</name>
</gene>